<evidence type="ECO:0000256" key="1">
    <source>
        <dbReference type="SAM" id="MobiDB-lite"/>
    </source>
</evidence>
<evidence type="ECO:0000313" key="3">
    <source>
        <dbReference type="Proteomes" id="UP000265520"/>
    </source>
</evidence>
<feature type="compositionally biased region" description="Basic and acidic residues" evidence="1">
    <location>
        <begin position="14"/>
        <end position="38"/>
    </location>
</feature>
<feature type="compositionally biased region" description="Polar residues" evidence="1">
    <location>
        <begin position="69"/>
        <end position="78"/>
    </location>
</feature>
<protein>
    <submittedName>
        <fullName evidence="2">Uncharacterized protein</fullName>
    </submittedName>
</protein>
<comment type="caution">
    <text evidence="2">The sequence shown here is derived from an EMBL/GenBank/DDBJ whole genome shotgun (WGS) entry which is preliminary data.</text>
</comment>
<dbReference type="AlphaFoldDB" id="A0A392SH10"/>
<feature type="non-terminal residue" evidence="2">
    <location>
        <position position="1"/>
    </location>
</feature>
<proteinExistence type="predicted"/>
<name>A0A392SH10_9FABA</name>
<sequence>TTTRSQNHCSGGEHALEEKRHTLSFEVETPPRRPDAHNRNPVLERLQQPSKKRDRTPPLRIWSPRSKRGNQPINQSSVVGLRKN</sequence>
<keyword evidence="3" id="KW-1185">Reference proteome</keyword>
<reference evidence="2 3" key="1">
    <citation type="journal article" date="2018" name="Front. Plant Sci.">
        <title>Red Clover (Trifolium pratense) and Zigzag Clover (T. medium) - A Picture of Genomic Similarities and Differences.</title>
        <authorList>
            <person name="Dluhosova J."/>
            <person name="Istvanek J."/>
            <person name="Nedelnik J."/>
            <person name="Repkova J."/>
        </authorList>
    </citation>
    <scope>NUCLEOTIDE SEQUENCE [LARGE SCALE GENOMIC DNA]</scope>
    <source>
        <strain evidence="3">cv. 10/8</strain>
        <tissue evidence="2">Leaf</tissue>
    </source>
</reference>
<feature type="region of interest" description="Disordered" evidence="1">
    <location>
        <begin position="1"/>
        <end position="84"/>
    </location>
</feature>
<accession>A0A392SH10</accession>
<organism evidence="2 3">
    <name type="scientific">Trifolium medium</name>
    <dbReference type="NCBI Taxonomy" id="97028"/>
    <lineage>
        <taxon>Eukaryota</taxon>
        <taxon>Viridiplantae</taxon>
        <taxon>Streptophyta</taxon>
        <taxon>Embryophyta</taxon>
        <taxon>Tracheophyta</taxon>
        <taxon>Spermatophyta</taxon>
        <taxon>Magnoliopsida</taxon>
        <taxon>eudicotyledons</taxon>
        <taxon>Gunneridae</taxon>
        <taxon>Pentapetalae</taxon>
        <taxon>rosids</taxon>
        <taxon>fabids</taxon>
        <taxon>Fabales</taxon>
        <taxon>Fabaceae</taxon>
        <taxon>Papilionoideae</taxon>
        <taxon>50 kb inversion clade</taxon>
        <taxon>NPAAA clade</taxon>
        <taxon>Hologalegina</taxon>
        <taxon>IRL clade</taxon>
        <taxon>Trifolieae</taxon>
        <taxon>Trifolium</taxon>
    </lineage>
</organism>
<dbReference type="EMBL" id="LXQA010372755">
    <property type="protein sequence ID" value="MCI47464.1"/>
    <property type="molecule type" value="Genomic_DNA"/>
</dbReference>
<dbReference type="Proteomes" id="UP000265520">
    <property type="component" value="Unassembled WGS sequence"/>
</dbReference>
<evidence type="ECO:0000313" key="2">
    <source>
        <dbReference type="EMBL" id="MCI47464.1"/>
    </source>
</evidence>